<gene>
    <name evidence="11" type="ORF">SAMN02745163_01785</name>
</gene>
<dbReference type="InterPro" id="IPR010065">
    <property type="entry name" value="AA_ABC_transptr_permease_3TM"/>
</dbReference>
<feature type="transmembrane region" description="Helical" evidence="9">
    <location>
        <begin position="189"/>
        <end position="210"/>
    </location>
</feature>
<dbReference type="GO" id="GO:0022857">
    <property type="term" value="F:transmembrane transporter activity"/>
    <property type="evidence" value="ECO:0007669"/>
    <property type="project" value="InterPro"/>
</dbReference>
<evidence type="ECO:0000256" key="2">
    <source>
        <dbReference type="ARBA" id="ARBA00010072"/>
    </source>
</evidence>
<dbReference type="AlphaFoldDB" id="A0A1M6IQC6"/>
<dbReference type="InterPro" id="IPR000515">
    <property type="entry name" value="MetI-like"/>
</dbReference>
<keyword evidence="12" id="KW-1185">Reference proteome</keyword>
<evidence type="ECO:0000256" key="5">
    <source>
        <dbReference type="ARBA" id="ARBA00022692"/>
    </source>
</evidence>
<name>A0A1M6IQC6_9CLOT</name>
<evidence type="ECO:0000313" key="12">
    <source>
        <dbReference type="Proteomes" id="UP000184310"/>
    </source>
</evidence>
<evidence type="ECO:0000256" key="6">
    <source>
        <dbReference type="ARBA" id="ARBA00022970"/>
    </source>
</evidence>
<dbReference type="InterPro" id="IPR043429">
    <property type="entry name" value="ArtM/GltK/GlnP/TcyL/YhdX-like"/>
</dbReference>
<sequence>MNINFEFIKENIPLYQKAALITLNLAFWSILFSILLGIVCSLIQYHKIKILRNVVQVYIELSRNTPLLIQLFFLYYGLTKFGLKLNENTCAIVGLTFLGGSYMAESFRSGIEAVSKTQIEAGLSIGLSKIQLTRYIIMPQAFSISIPAISANCIFLLKETSIVGAISILELMNVTKDLIGMYYQTTEALLMLVVSYFILILPLSVLLTFIERKVRYAEFGHKNAF</sequence>
<evidence type="ECO:0000256" key="9">
    <source>
        <dbReference type="RuleBase" id="RU363032"/>
    </source>
</evidence>
<keyword evidence="8 9" id="KW-0472">Membrane</keyword>
<evidence type="ECO:0000256" key="4">
    <source>
        <dbReference type="ARBA" id="ARBA00022475"/>
    </source>
</evidence>
<comment type="similarity">
    <text evidence="2">Belongs to the binding-protein-dependent transport system permease family. HisMQ subfamily.</text>
</comment>
<evidence type="ECO:0000256" key="7">
    <source>
        <dbReference type="ARBA" id="ARBA00022989"/>
    </source>
</evidence>
<protein>
    <submittedName>
        <fullName evidence="11">Polar amino acid transport system permease protein</fullName>
    </submittedName>
</protein>
<evidence type="ECO:0000259" key="10">
    <source>
        <dbReference type="PROSITE" id="PS50928"/>
    </source>
</evidence>
<dbReference type="PROSITE" id="PS50928">
    <property type="entry name" value="ABC_TM1"/>
    <property type="match status" value="1"/>
</dbReference>
<organism evidence="11 12">
    <name type="scientific">Clostridium cavendishii DSM 21758</name>
    <dbReference type="NCBI Taxonomy" id="1121302"/>
    <lineage>
        <taxon>Bacteria</taxon>
        <taxon>Bacillati</taxon>
        <taxon>Bacillota</taxon>
        <taxon>Clostridia</taxon>
        <taxon>Eubacteriales</taxon>
        <taxon>Clostridiaceae</taxon>
        <taxon>Clostridium</taxon>
    </lineage>
</organism>
<dbReference type="PANTHER" id="PTHR30614">
    <property type="entry name" value="MEMBRANE COMPONENT OF AMINO ACID ABC TRANSPORTER"/>
    <property type="match status" value="1"/>
</dbReference>
<dbReference type="EMBL" id="FQZB01000008">
    <property type="protein sequence ID" value="SHJ36660.1"/>
    <property type="molecule type" value="Genomic_DNA"/>
</dbReference>
<proteinExistence type="inferred from homology"/>
<dbReference type="OrthoDB" id="9787841at2"/>
<dbReference type="GO" id="GO:0043190">
    <property type="term" value="C:ATP-binding cassette (ABC) transporter complex"/>
    <property type="evidence" value="ECO:0007669"/>
    <property type="project" value="InterPro"/>
</dbReference>
<feature type="transmembrane region" description="Helical" evidence="9">
    <location>
        <begin position="20"/>
        <end position="43"/>
    </location>
</feature>
<dbReference type="CDD" id="cd06261">
    <property type="entry name" value="TM_PBP2"/>
    <property type="match status" value="1"/>
</dbReference>
<reference evidence="11 12" key="1">
    <citation type="submission" date="2016-11" db="EMBL/GenBank/DDBJ databases">
        <authorList>
            <person name="Jaros S."/>
            <person name="Januszkiewicz K."/>
            <person name="Wedrychowicz H."/>
        </authorList>
    </citation>
    <scope>NUCLEOTIDE SEQUENCE [LARGE SCALE GENOMIC DNA]</scope>
    <source>
        <strain evidence="11 12">DSM 21758</strain>
    </source>
</reference>
<comment type="subcellular location">
    <subcellularLocation>
        <location evidence="1 9">Cell membrane</location>
        <topology evidence="1 9">Multi-pass membrane protein</topology>
    </subcellularLocation>
</comment>
<keyword evidence="4" id="KW-1003">Cell membrane</keyword>
<feature type="domain" description="ABC transmembrane type-1" evidence="10">
    <location>
        <begin position="19"/>
        <end position="211"/>
    </location>
</feature>
<keyword evidence="5 9" id="KW-0812">Transmembrane</keyword>
<dbReference type="Proteomes" id="UP000184310">
    <property type="component" value="Unassembled WGS sequence"/>
</dbReference>
<evidence type="ECO:0000256" key="3">
    <source>
        <dbReference type="ARBA" id="ARBA00022448"/>
    </source>
</evidence>
<evidence type="ECO:0000256" key="1">
    <source>
        <dbReference type="ARBA" id="ARBA00004651"/>
    </source>
</evidence>
<accession>A0A1M6IQC6</accession>
<dbReference type="SUPFAM" id="SSF161098">
    <property type="entry name" value="MetI-like"/>
    <property type="match status" value="1"/>
</dbReference>
<dbReference type="RefSeq" id="WP_072986332.1">
    <property type="nucleotide sequence ID" value="NZ_FQZB01000008.1"/>
</dbReference>
<evidence type="ECO:0000256" key="8">
    <source>
        <dbReference type="ARBA" id="ARBA00023136"/>
    </source>
</evidence>
<dbReference type="NCBIfam" id="TIGR01726">
    <property type="entry name" value="HEQRo_perm_3TM"/>
    <property type="match status" value="1"/>
</dbReference>
<dbReference type="Pfam" id="PF00528">
    <property type="entry name" value="BPD_transp_1"/>
    <property type="match status" value="1"/>
</dbReference>
<dbReference type="STRING" id="1121302.SAMN02745163_01785"/>
<feature type="transmembrane region" description="Helical" evidence="9">
    <location>
        <begin position="144"/>
        <end position="169"/>
    </location>
</feature>
<keyword evidence="7 9" id="KW-1133">Transmembrane helix</keyword>
<keyword evidence="6" id="KW-0029">Amino-acid transport</keyword>
<keyword evidence="3 9" id="KW-0813">Transport</keyword>
<dbReference type="PANTHER" id="PTHR30614:SF37">
    <property type="entry name" value="AMINO-ACID ABC TRANSPORTER PERMEASE PROTEIN YHDX-RELATED"/>
    <property type="match status" value="1"/>
</dbReference>
<dbReference type="InterPro" id="IPR035906">
    <property type="entry name" value="MetI-like_sf"/>
</dbReference>
<dbReference type="GO" id="GO:0006865">
    <property type="term" value="P:amino acid transport"/>
    <property type="evidence" value="ECO:0007669"/>
    <property type="project" value="UniProtKB-KW"/>
</dbReference>
<dbReference type="Gene3D" id="1.10.3720.10">
    <property type="entry name" value="MetI-like"/>
    <property type="match status" value="1"/>
</dbReference>
<evidence type="ECO:0000313" key="11">
    <source>
        <dbReference type="EMBL" id="SHJ36660.1"/>
    </source>
</evidence>